<dbReference type="Proteomes" id="UP000515158">
    <property type="component" value="Unplaced"/>
</dbReference>
<organism evidence="3">
    <name type="scientific">Thrips palmi</name>
    <name type="common">Melon thrips</name>
    <dbReference type="NCBI Taxonomy" id="161013"/>
    <lineage>
        <taxon>Eukaryota</taxon>
        <taxon>Metazoa</taxon>
        <taxon>Ecdysozoa</taxon>
        <taxon>Arthropoda</taxon>
        <taxon>Hexapoda</taxon>
        <taxon>Insecta</taxon>
        <taxon>Pterygota</taxon>
        <taxon>Neoptera</taxon>
        <taxon>Paraneoptera</taxon>
        <taxon>Thysanoptera</taxon>
        <taxon>Terebrantia</taxon>
        <taxon>Thripoidea</taxon>
        <taxon>Thripidae</taxon>
        <taxon>Thrips</taxon>
    </lineage>
</organism>
<evidence type="ECO:0000256" key="1">
    <source>
        <dbReference type="SAM" id="SignalP"/>
    </source>
</evidence>
<keyword evidence="2" id="KW-1185">Reference proteome</keyword>
<sequence length="241" mass="26770">MAATHVLIAVLFAVLVAGTAAAARPGRQASDTASDTTDGVLDLLAGFMPDIMGLVNAPELSDTLSMAKEIVTSRWTSKEVFKSDLKTAALVSEAIRRNVPGKLTDKVKETARAVTSSAAEGAARYFPGGRRAQNSCARPKSPRMAYCKDEDEYDEEDEAMDSEDEEYRQAFERMKYVPGADDNYARVMIVRRGRTARLSCYWLETPAFLRLLPFLGNFTHYKPRFKIVLSSVQRTFRFAFS</sequence>
<feature type="chain" id="PRO_5027952518" evidence="1">
    <location>
        <begin position="23"/>
        <end position="241"/>
    </location>
</feature>
<reference evidence="3" key="1">
    <citation type="submission" date="2025-08" db="UniProtKB">
        <authorList>
            <consortium name="RefSeq"/>
        </authorList>
    </citation>
    <scope>IDENTIFICATION</scope>
    <source>
        <tissue evidence="3">Total insect</tissue>
    </source>
</reference>
<accession>A0A6P9ADF4</accession>
<evidence type="ECO:0000313" key="3">
    <source>
        <dbReference type="RefSeq" id="XP_034256273.1"/>
    </source>
</evidence>
<gene>
    <name evidence="3" type="primary">LOC117654166</name>
</gene>
<name>A0A6P9ADF4_THRPL</name>
<proteinExistence type="predicted"/>
<evidence type="ECO:0000313" key="2">
    <source>
        <dbReference type="Proteomes" id="UP000515158"/>
    </source>
</evidence>
<keyword evidence="1" id="KW-0732">Signal</keyword>
<dbReference type="GeneID" id="117654166"/>
<dbReference type="OrthoDB" id="10626498at2759"/>
<dbReference type="RefSeq" id="XP_034256273.1">
    <property type="nucleotide sequence ID" value="XM_034400382.1"/>
</dbReference>
<dbReference type="KEGG" id="tpal:117654166"/>
<feature type="signal peptide" evidence="1">
    <location>
        <begin position="1"/>
        <end position="22"/>
    </location>
</feature>
<protein>
    <submittedName>
        <fullName evidence="3">Uncharacterized protein LOC117654166 isoform X1</fullName>
    </submittedName>
</protein>
<dbReference type="AlphaFoldDB" id="A0A6P9ADF4"/>
<dbReference type="InParanoid" id="A0A6P9ADF4"/>